<organism evidence="3 4">
    <name type="scientific">Angomonas deanei</name>
    <dbReference type="NCBI Taxonomy" id="59799"/>
    <lineage>
        <taxon>Eukaryota</taxon>
        <taxon>Discoba</taxon>
        <taxon>Euglenozoa</taxon>
        <taxon>Kinetoplastea</taxon>
        <taxon>Metakinetoplastina</taxon>
        <taxon>Trypanosomatida</taxon>
        <taxon>Trypanosomatidae</taxon>
        <taxon>Strigomonadinae</taxon>
        <taxon>Angomonas</taxon>
    </lineage>
</organism>
<dbReference type="AlphaFoldDB" id="A0A7G2CKS3"/>
<evidence type="ECO:0000313" key="4">
    <source>
        <dbReference type="Proteomes" id="UP000515908"/>
    </source>
</evidence>
<dbReference type="Pfam" id="PF13020">
    <property type="entry name" value="NOV_C"/>
    <property type="match status" value="1"/>
</dbReference>
<reference evidence="3 4" key="1">
    <citation type="submission" date="2020-08" db="EMBL/GenBank/DDBJ databases">
        <authorList>
            <person name="Newling K."/>
            <person name="Davey J."/>
            <person name="Forrester S."/>
        </authorList>
    </citation>
    <scope>NUCLEOTIDE SEQUENCE [LARGE SCALE GENOMIC DNA]</scope>
    <source>
        <strain evidence="4">Crithidia deanei Carvalho (ATCC PRA-265)</strain>
    </source>
</reference>
<dbReference type="InterPro" id="IPR024975">
    <property type="entry name" value="NOV_C"/>
</dbReference>
<proteinExistence type="predicted"/>
<gene>
    <name evidence="3" type="ORF">ADEAN_000753300</name>
</gene>
<feature type="compositionally biased region" description="Basic and acidic residues" evidence="1">
    <location>
        <begin position="160"/>
        <end position="173"/>
    </location>
</feature>
<keyword evidence="4" id="KW-1185">Reference proteome</keyword>
<dbReference type="PANTHER" id="PTHR32387:SF0">
    <property type="entry name" value="PROTEIN NO VEIN"/>
    <property type="match status" value="1"/>
</dbReference>
<dbReference type="PANTHER" id="PTHR32387">
    <property type="entry name" value="WU:FJ29H11"/>
    <property type="match status" value="1"/>
</dbReference>
<evidence type="ECO:0000259" key="2">
    <source>
        <dbReference type="Pfam" id="PF13020"/>
    </source>
</evidence>
<protein>
    <recommendedName>
        <fullName evidence="2">Protein NO VEIN C-terminal domain-containing protein</fullName>
    </recommendedName>
</protein>
<name>A0A7G2CKS3_9TRYP</name>
<dbReference type="Proteomes" id="UP000515908">
    <property type="component" value="Chromosome 16"/>
</dbReference>
<feature type="domain" description="Protein NO VEIN C-terminal" evidence="2">
    <location>
        <begin position="209"/>
        <end position="298"/>
    </location>
</feature>
<dbReference type="EMBL" id="LR877160">
    <property type="protein sequence ID" value="CAD2220019.1"/>
    <property type="molecule type" value="Genomic_DNA"/>
</dbReference>
<feature type="region of interest" description="Disordered" evidence="1">
    <location>
        <begin position="156"/>
        <end position="179"/>
    </location>
</feature>
<accession>A0A7G2CKS3</accession>
<evidence type="ECO:0000313" key="3">
    <source>
        <dbReference type="EMBL" id="CAD2220019.1"/>
    </source>
</evidence>
<evidence type="ECO:0000256" key="1">
    <source>
        <dbReference type="SAM" id="MobiDB-lite"/>
    </source>
</evidence>
<sequence length="336" mass="37910">MVYAEVNTNFTNHVKAVVFRDVFLPLTPSAEVQRQLTDVLQTIFSVFSTIGDNVFANGPSPDDERFLRHSLDKALRPYNVRPYAITNETQLPAFTVSTSKSSKFRNHCPNGLGALHYPKWAVGAGKHHRAGGGGLDPATLQNHLPQWVEDLTVQPVTPSAEERVSEHKGTPDDDRADENEGFIVIHPSSRKRHREEGKVGFSSYPTEAERYVYHSLQSEMADDKSVSVLWVNEEKEAGTPYDIVVYRQDKSGTREVLFYVEVKSTTSSSKKNFEMSIGELIMSARYGKQYKIYRVFNAELLSMKGNGKVKIYEDVIGLWRQSKLTLSGEIRVMPTF</sequence>
<dbReference type="VEuPathDB" id="TriTrypDB:ADEAN_000753300"/>
<dbReference type="InterPro" id="IPR052957">
    <property type="entry name" value="Auxin_embryo_med"/>
</dbReference>